<name>A0A3B8WPL1_MARNT</name>
<feature type="non-terminal residue" evidence="2">
    <location>
        <position position="126"/>
    </location>
</feature>
<feature type="transmembrane region" description="Helical" evidence="1">
    <location>
        <begin position="39"/>
        <end position="56"/>
    </location>
</feature>
<dbReference type="EMBL" id="DLYI01000231">
    <property type="protein sequence ID" value="HAC29588.1"/>
    <property type="molecule type" value="Genomic_DNA"/>
</dbReference>
<comment type="caution">
    <text evidence="2">The sequence shown here is derived from an EMBL/GenBank/DDBJ whole genome shotgun (WGS) entry which is preliminary data.</text>
</comment>
<keyword evidence="1" id="KW-1133">Transmembrane helix</keyword>
<organism evidence="2 3">
    <name type="scientific">Marinobacter nauticus</name>
    <name type="common">Marinobacter hydrocarbonoclasticus</name>
    <name type="synonym">Marinobacter aquaeolei</name>
    <dbReference type="NCBI Taxonomy" id="2743"/>
    <lineage>
        <taxon>Bacteria</taxon>
        <taxon>Pseudomonadati</taxon>
        <taxon>Pseudomonadota</taxon>
        <taxon>Gammaproteobacteria</taxon>
        <taxon>Pseudomonadales</taxon>
        <taxon>Marinobacteraceae</taxon>
        <taxon>Marinobacter</taxon>
    </lineage>
</organism>
<protein>
    <submittedName>
        <fullName evidence="2">Uncharacterized protein</fullName>
    </submittedName>
</protein>
<sequence>MELVAICLQSKALSASAGLVFILVFVLGAMRLQVYARTLLLLSLTFSAGLFVTGRLGMDGALDALSDAAFYSAFLGSLGMMQCLVRRFEVLRRIHDVLLGGRVSLLYPKYAAVSCGIASVLSFGMM</sequence>
<evidence type="ECO:0000313" key="2">
    <source>
        <dbReference type="EMBL" id="HAC29588.1"/>
    </source>
</evidence>
<keyword evidence="1" id="KW-0812">Transmembrane</keyword>
<gene>
    <name evidence="2" type="ORF">DCF82_17540</name>
</gene>
<evidence type="ECO:0000313" key="3">
    <source>
        <dbReference type="Proteomes" id="UP000261325"/>
    </source>
</evidence>
<feature type="transmembrane region" description="Helical" evidence="1">
    <location>
        <begin position="106"/>
        <end position="125"/>
    </location>
</feature>
<proteinExistence type="predicted"/>
<dbReference type="AlphaFoldDB" id="A0A3B8WPL1"/>
<evidence type="ECO:0000256" key="1">
    <source>
        <dbReference type="SAM" id="Phobius"/>
    </source>
</evidence>
<keyword evidence="1" id="KW-0472">Membrane</keyword>
<feature type="transmembrane region" description="Helical" evidence="1">
    <location>
        <begin position="68"/>
        <end position="85"/>
    </location>
</feature>
<reference evidence="2 3" key="1">
    <citation type="journal article" date="2018" name="Nat. Biotechnol.">
        <title>A standardized bacterial taxonomy based on genome phylogeny substantially revises the tree of life.</title>
        <authorList>
            <person name="Parks D.H."/>
            <person name="Chuvochina M."/>
            <person name="Waite D.W."/>
            <person name="Rinke C."/>
            <person name="Skarshewski A."/>
            <person name="Chaumeil P.A."/>
            <person name="Hugenholtz P."/>
        </authorList>
    </citation>
    <scope>NUCLEOTIDE SEQUENCE [LARGE SCALE GENOMIC DNA]</scope>
    <source>
        <strain evidence="2">UBA9049</strain>
    </source>
</reference>
<accession>A0A3B8WPL1</accession>
<dbReference type="Proteomes" id="UP000261325">
    <property type="component" value="Unassembled WGS sequence"/>
</dbReference>
<feature type="transmembrane region" description="Helical" evidence="1">
    <location>
        <begin position="12"/>
        <end position="32"/>
    </location>
</feature>